<protein>
    <submittedName>
        <fullName evidence="6">Formate acetyltransferase</fullName>
    </submittedName>
</protein>
<sequence length="807" mass="91235">MAVTISDLSLREITLDSLPRLKRLRELHFNTRPEICLELPRLMTHYMKYLDNKEDSPELRAGKMYKYILENKSPVILDENLLIGTTTTKQIGVVLYPDLLAQTIWPELETISRRKKNPFGISREEIDELNFEIFPFWMNRTIQEVARKDNNNPFCQRLMERIVFFLATKAYCISHTVPNYKVVLERGILDIINEAKEKELSLGNSEEDKEKKDFYKAVQLSLSGILSYAENLSKFAKEMAEKETDPEWKEELLKMSEICKKVPAKKADTFREAINSLWIYRVALHQENANVAMSPGRLDQVLYPYYCKSIGQGMSLSEAVELVGCLWLKICDHVPLAPETSEELFGGSGSNQAVTLGGIDMEGNDAVNDLTYIMLRATELLKVRDPNVNARYHPEINKKQYLHRLCEVNINTGATPCFHNDVSAIEALLGQGVSLEHARDYASVGCVEPTSCGRTFGHTGCLLMNLPSALELALFQGKHRLTEDEQIGPKTKAPKDMTSFEEFKEALATQISWLIEQAVTLNNNFGRAYQKIHPFPMLSAIIEGCMERGKDVIYGGALYNSSGAAIIGTAEIVDSMTAIEEFVFEKRIISFSELIDAINKNWEGYEKLQAMIKTSTEKFGTDSEMAQKNADWLISLLHETFQSKENYRGGKYTVGYWTMTNHAGFGMLSGALPSGRKKGESFPSGITPVSGAAPQLTPCLNFVAHLDHKKIADGHALNLKYTPSTTTVPKFADTIFAFFKMGGLQVQFNIIDRKTLEDAKKHPERYPDLFVRVSGYSAYFKDLNPQMQEEIITRAEYNLDTGEEQRF</sequence>
<reference evidence="6" key="1">
    <citation type="journal article" date="2020" name="mSystems">
        <title>Genome- and Community-Level Interaction Insights into Carbon Utilization and Element Cycling Functions of Hydrothermarchaeota in Hydrothermal Sediment.</title>
        <authorList>
            <person name="Zhou Z."/>
            <person name="Liu Y."/>
            <person name="Xu W."/>
            <person name="Pan J."/>
            <person name="Luo Z.H."/>
            <person name="Li M."/>
        </authorList>
    </citation>
    <scope>NUCLEOTIDE SEQUENCE [LARGE SCALE GENOMIC DNA]</scope>
    <source>
        <strain evidence="6">HyVt-389</strain>
    </source>
</reference>
<dbReference type="PROSITE" id="PS51149">
    <property type="entry name" value="GLY_RADICAL_2"/>
    <property type="match status" value="1"/>
</dbReference>
<dbReference type="AlphaFoldDB" id="A0A7C1W148"/>
<evidence type="ECO:0000313" key="6">
    <source>
        <dbReference type="EMBL" id="HEC67858.1"/>
    </source>
</evidence>
<dbReference type="SUPFAM" id="SSF51998">
    <property type="entry name" value="PFL-like glycyl radical enzymes"/>
    <property type="match status" value="1"/>
</dbReference>
<dbReference type="GO" id="GO:0016829">
    <property type="term" value="F:lyase activity"/>
    <property type="evidence" value="ECO:0007669"/>
    <property type="project" value="UniProtKB-KW"/>
</dbReference>
<evidence type="ECO:0000256" key="1">
    <source>
        <dbReference type="ARBA" id="ARBA00022818"/>
    </source>
</evidence>
<dbReference type="Pfam" id="PF01228">
    <property type="entry name" value="Gly_radical"/>
    <property type="match status" value="1"/>
</dbReference>
<evidence type="ECO:0000256" key="2">
    <source>
        <dbReference type="ARBA" id="ARBA00023239"/>
    </source>
</evidence>
<dbReference type="PANTHER" id="PTHR43641:SF2">
    <property type="entry name" value="DEHYDRATASE YBIW-RELATED"/>
    <property type="match status" value="1"/>
</dbReference>
<dbReference type="Proteomes" id="UP000885738">
    <property type="component" value="Unassembled WGS sequence"/>
</dbReference>
<gene>
    <name evidence="6" type="ORF">ENI35_03480</name>
</gene>
<dbReference type="PANTHER" id="PTHR43641">
    <property type="entry name" value="FORMATE ACETYLTRANSFERASE 3-RELATED"/>
    <property type="match status" value="1"/>
</dbReference>
<comment type="caution">
    <text evidence="6">The sequence shown here is derived from an EMBL/GenBank/DDBJ whole genome shotgun (WGS) entry which is preliminary data.</text>
</comment>
<keyword evidence="1 3" id="KW-0556">Organic radical</keyword>
<evidence type="ECO:0000259" key="5">
    <source>
        <dbReference type="PROSITE" id="PS51554"/>
    </source>
</evidence>
<keyword evidence="2" id="KW-0456">Lyase</keyword>
<dbReference type="Gene3D" id="3.20.70.20">
    <property type="match status" value="1"/>
</dbReference>
<dbReference type="GO" id="GO:0005829">
    <property type="term" value="C:cytosol"/>
    <property type="evidence" value="ECO:0007669"/>
    <property type="project" value="TreeGrafter"/>
</dbReference>
<proteinExistence type="predicted"/>
<dbReference type="EMBL" id="DRIH01000117">
    <property type="protein sequence ID" value="HEC67858.1"/>
    <property type="molecule type" value="Genomic_DNA"/>
</dbReference>
<evidence type="ECO:0000256" key="3">
    <source>
        <dbReference type="PROSITE-ProRule" id="PRU00493"/>
    </source>
</evidence>
<feature type="domain" description="PFL" evidence="5">
    <location>
        <begin position="19"/>
        <end position="677"/>
    </location>
</feature>
<organism evidence="6">
    <name type="scientific">Desulfofervidus auxilii</name>
    <dbReference type="NCBI Taxonomy" id="1621989"/>
    <lineage>
        <taxon>Bacteria</taxon>
        <taxon>Pseudomonadati</taxon>
        <taxon>Thermodesulfobacteriota</taxon>
        <taxon>Candidatus Desulfofervidia</taxon>
        <taxon>Candidatus Desulfofervidales</taxon>
        <taxon>Candidatus Desulfofervidaceae</taxon>
        <taxon>Candidatus Desulfofervidus</taxon>
    </lineage>
</organism>
<dbReference type="Pfam" id="PF02901">
    <property type="entry name" value="PFL-like"/>
    <property type="match status" value="1"/>
</dbReference>
<feature type="modified residue" description="Glycine radical" evidence="3">
    <location>
        <position position="775"/>
    </location>
</feature>
<evidence type="ECO:0000259" key="4">
    <source>
        <dbReference type="PROSITE" id="PS51149"/>
    </source>
</evidence>
<dbReference type="PROSITE" id="PS51554">
    <property type="entry name" value="PFL"/>
    <property type="match status" value="1"/>
</dbReference>
<dbReference type="InterPro" id="IPR004184">
    <property type="entry name" value="PFL_dom"/>
</dbReference>
<dbReference type="InterPro" id="IPR001150">
    <property type="entry name" value="Gly_radical"/>
</dbReference>
<feature type="domain" description="Glycine radical" evidence="4">
    <location>
        <begin position="679"/>
        <end position="800"/>
    </location>
</feature>
<accession>A0A7C1W148</accession>
<name>A0A7C1W148_DESA2</name>
<dbReference type="InterPro" id="IPR051215">
    <property type="entry name" value="GRE"/>
</dbReference>